<dbReference type="InterPro" id="IPR058624">
    <property type="entry name" value="MdtA-like_HH"/>
</dbReference>
<protein>
    <submittedName>
        <fullName evidence="16">MdtA/MuxA family multidrug efflux RND transporter periplasmic adaptor subunit</fullName>
    </submittedName>
</protein>
<dbReference type="GO" id="GO:1990281">
    <property type="term" value="C:efflux pump complex"/>
    <property type="evidence" value="ECO:0007669"/>
    <property type="project" value="TreeGrafter"/>
</dbReference>
<keyword evidence="5" id="KW-1003">Cell membrane</keyword>
<comment type="caution">
    <text evidence="16">The sequence shown here is derived from an EMBL/GenBank/DDBJ whole genome shotgun (WGS) entry which is preliminary data.</text>
</comment>
<feature type="domain" description="Multidrug resistance protein MdtA-like beta-barrel" evidence="14">
    <location>
        <begin position="227"/>
        <end position="310"/>
    </location>
</feature>
<evidence type="ECO:0000256" key="8">
    <source>
        <dbReference type="ARBA" id="ARBA00023136"/>
    </source>
</evidence>
<name>A0A7W4LMP1_9GAMM</name>
<keyword evidence="11" id="KW-1133">Transmembrane helix</keyword>
<organism evidence="16 17">
    <name type="scientific">Aquipseudomonas ullengensis</name>
    <dbReference type="NCBI Taxonomy" id="2759166"/>
    <lineage>
        <taxon>Bacteria</taxon>
        <taxon>Pseudomonadati</taxon>
        <taxon>Pseudomonadota</taxon>
        <taxon>Gammaproteobacteria</taxon>
        <taxon>Pseudomonadales</taxon>
        <taxon>Pseudomonadaceae</taxon>
        <taxon>Aquipseudomonas</taxon>
    </lineage>
</organism>
<evidence type="ECO:0000256" key="2">
    <source>
        <dbReference type="ARBA" id="ARBA00004635"/>
    </source>
</evidence>
<keyword evidence="8 11" id="KW-0472">Membrane</keyword>
<keyword evidence="6" id="KW-0997">Cell inner membrane</keyword>
<dbReference type="InterPro" id="IPR058625">
    <property type="entry name" value="MdtA-like_BSH"/>
</dbReference>
<dbReference type="RefSeq" id="WP_183089540.1">
    <property type="nucleotide sequence ID" value="NZ_JACJUD010000004.1"/>
</dbReference>
<evidence type="ECO:0000256" key="10">
    <source>
        <dbReference type="SAM" id="MobiDB-lite"/>
    </source>
</evidence>
<dbReference type="Gene3D" id="2.40.420.20">
    <property type="match status" value="1"/>
</dbReference>
<proteinExistence type="inferred from homology"/>
<dbReference type="PANTHER" id="PTHR30469:SF12">
    <property type="entry name" value="MULTIDRUG RESISTANCE PROTEIN MDTA"/>
    <property type="match status" value="1"/>
</dbReference>
<comment type="subcellular location">
    <subcellularLocation>
        <location evidence="1">Cell inner membrane</location>
    </subcellularLocation>
    <subcellularLocation>
        <location evidence="2">Membrane</location>
        <topology evidence="2">Lipid-anchor</topology>
    </subcellularLocation>
</comment>
<dbReference type="Pfam" id="PF25876">
    <property type="entry name" value="HH_MFP_RND"/>
    <property type="match status" value="1"/>
</dbReference>
<dbReference type="InterPro" id="IPR006143">
    <property type="entry name" value="RND_pump_MFP"/>
</dbReference>
<dbReference type="Pfam" id="PF25917">
    <property type="entry name" value="BSH_RND"/>
    <property type="match status" value="1"/>
</dbReference>
<feature type="compositionally biased region" description="Basic and acidic residues" evidence="10">
    <location>
        <begin position="387"/>
        <end position="404"/>
    </location>
</feature>
<evidence type="ECO:0000259" key="13">
    <source>
        <dbReference type="Pfam" id="PF25917"/>
    </source>
</evidence>
<dbReference type="Proteomes" id="UP000542720">
    <property type="component" value="Unassembled WGS sequence"/>
</dbReference>
<dbReference type="GO" id="GO:0015562">
    <property type="term" value="F:efflux transmembrane transporter activity"/>
    <property type="evidence" value="ECO:0007669"/>
    <property type="project" value="TreeGrafter"/>
</dbReference>
<evidence type="ECO:0000259" key="14">
    <source>
        <dbReference type="Pfam" id="PF25944"/>
    </source>
</evidence>
<dbReference type="EMBL" id="JACJUD010000004">
    <property type="protein sequence ID" value="MBB2496001.1"/>
    <property type="molecule type" value="Genomic_DNA"/>
</dbReference>
<evidence type="ECO:0000259" key="15">
    <source>
        <dbReference type="Pfam" id="PF25967"/>
    </source>
</evidence>
<feature type="region of interest" description="Disordered" evidence="10">
    <location>
        <begin position="375"/>
        <end position="404"/>
    </location>
</feature>
<dbReference type="Pfam" id="PF25967">
    <property type="entry name" value="RND-MFP_C"/>
    <property type="match status" value="1"/>
</dbReference>
<comment type="similarity">
    <text evidence="3">Belongs to the membrane fusion protein (MFP) (TC 8.A.1) family.</text>
</comment>
<dbReference type="InterPro" id="IPR058627">
    <property type="entry name" value="MdtA-like_C"/>
</dbReference>
<evidence type="ECO:0000256" key="11">
    <source>
        <dbReference type="SAM" id="Phobius"/>
    </source>
</evidence>
<dbReference type="AlphaFoldDB" id="A0A7W4LMP1"/>
<evidence type="ECO:0000256" key="4">
    <source>
        <dbReference type="ARBA" id="ARBA00022448"/>
    </source>
</evidence>
<keyword evidence="7 9" id="KW-0175">Coiled coil</keyword>
<keyword evidence="4" id="KW-0813">Transport</keyword>
<evidence type="ECO:0000256" key="1">
    <source>
        <dbReference type="ARBA" id="ARBA00004533"/>
    </source>
</evidence>
<evidence type="ECO:0000256" key="5">
    <source>
        <dbReference type="ARBA" id="ARBA00022475"/>
    </source>
</evidence>
<gene>
    <name evidence="16" type="ORF">H3H51_13310</name>
</gene>
<evidence type="ECO:0000313" key="16">
    <source>
        <dbReference type="EMBL" id="MBB2496001.1"/>
    </source>
</evidence>
<evidence type="ECO:0000259" key="12">
    <source>
        <dbReference type="Pfam" id="PF25876"/>
    </source>
</evidence>
<dbReference type="NCBIfam" id="TIGR01730">
    <property type="entry name" value="RND_mfp"/>
    <property type="match status" value="1"/>
</dbReference>
<feature type="domain" description="Multidrug resistance protein MdtA-like C-terminal permuted SH3" evidence="15">
    <location>
        <begin position="315"/>
        <end position="375"/>
    </location>
</feature>
<evidence type="ECO:0000256" key="3">
    <source>
        <dbReference type="ARBA" id="ARBA00009477"/>
    </source>
</evidence>
<feature type="domain" description="Multidrug resistance protein MdtA-like barrel-sandwich hybrid" evidence="13">
    <location>
        <begin position="80"/>
        <end position="223"/>
    </location>
</feature>
<dbReference type="Gene3D" id="2.40.50.100">
    <property type="match status" value="1"/>
</dbReference>
<feature type="transmembrane region" description="Helical" evidence="11">
    <location>
        <begin position="12"/>
        <end position="31"/>
    </location>
</feature>
<dbReference type="NCBIfam" id="NF008589">
    <property type="entry name" value="PRK11556.1"/>
    <property type="match status" value="1"/>
</dbReference>
<feature type="domain" description="Multidrug resistance protein MdtA-like alpha-helical hairpin" evidence="12">
    <location>
        <begin position="121"/>
        <end position="190"/>
    </location>
</feature>
<dbReference type="InterPro" id="IPR058626">
    <property type="entry name" value="MdtA-like_b-barrel"/>
</dbReference>
<dbReference type="PANTHER" id="PTHR30469">
    <property type="entry name" value="MULTIDRUG RESISTANCE PROTEIN MDTA"/>
    <property type="match status" value="1"/>
</dbReference>
<sequence>MPDIRSAPRFSRTWLIALLVLVVVLLLWWQWPAKSQGEAGPGQKGPWARDEGPVPVRLASVTRGDFNIELKALGTVTALNTVNVRSRVDGELTKVLFEEGQLVKAGEPLAQIDPRPYQIALQQAEGTLAQSQAQLQNAEIDLARYKGLYAEDSIAKQTLDTQVALVGQYRGTVKNNQAAVADARLNLDFTRIRAPISGRVGLRQVDLGNQVKSSDTTPLVVITQVEPIAVSFTLPEGELPPVLAKVRAKQKLLVQAWDRGEQLQLAEGTLHSLDNQIDITTGTVKLKARFENASEQLFPNQFVNVRLRVETRAGATLIPSAALQFGSRGTFVFLVGTDHKVQVHRVTVGASDGPTTLISEGLAVGDRVVMEGTDKLKDGSDVQEIDDSGKAVETAHKAPAKKDA</sequence>
<evidence type="ECO:0000256" key="6">
    <source>
        <dbReference type="ARBA" id="ARBA00022519"/>
    </source>
</evidence>
<dbReference type="Gene3D" id="2.40.30.170">
    <property type="match status" value="1"/>
</dbReference>
<evidence type="ECO:0000256" key="7">
    <source>
        <dbReference type="ARBA" id="ARBA00023054"/>
    </source>
</evidence>
<evidence type="ECO:0000256" key="9">
    <source>
        <dbReference type="SAM" id="Coils"/>
    </source>
</evidence>
<reference evidence="16 17" key="1">
    <citation type="submission" date="2020-08" db="EMBL/GenBank/DDBJ databases">
        <authorList>
            <person name="Kim C.M."/>
        </authorList>
    </citation>
    <scope>NUCLEOTIDE SEQUENCE [LARGE SCALE GENOMIC DNA]</scope>
    <source>
        <strain evidence="16 17">UL070</strain>
    </source>
</reference>
<keyword evidence="17" id="KW-1185">Reference proteome</keyword>
<dbReference type="Pfam" id="PF25944">
    <property type="entry name" value="Beta-barrel_RND"/>
    <property type="match status" value="1"/>
</dbReference>
<accession>A0A7W4LMP1</accession>
<evidence type="ECO:0000313" key="17">
    <source>
        <dbReference type="Proteomes" id="UP000542720"/>
    </source>
</evidence>
<feature type="coiled-coil region" evidence="9">
    <location>
        <begin position="121"/>
        <end position="148"/>
    </location>
</feature>
<dbReference type="SUPFAM" id="SSF111369">
    <property type="entry name" value="HlyD-like secretion proteins"/>
    <property type="match status" value="1"/>
</dbReference>
<dbReference type="Gene3D" id="1.10.287.470">
    <property type="entry name" value="Helix hairpin bin"/>
    <property type="match status" value="1"/>
</dbReference>
<keyword evidence="11" id="KW-0812">Transmembrane</keyword>